<gene>
    <name evidence="1" type="ORF">FHS49_000289</name>
</gene>
<protein>
    <submittedName>
        <fullName evidence="1">Uncharacterized protein</fullName>
    </submittedName>
</protein>
<accession>A0A7W9AEV7</accession>
<reference evidence="1 2" key="1">
    <citation type="submission" date="2020-08" db="EMBL/GenBank/DDBJ databases">
        <title>Genomic Encyclopedia of Type Strains, Phase IV (KMG-IV): sequencing the most valuable type-strain genomes for metagenomic binning, comparative biology and taxonomic classification.</title>
        <authorList>
            <person name="Goeker M."/>
        </authorList>
    </citation>
    <scope>NUCLEOTIDE SEQUENCE [LARGE SCALE GENOMIC DNA]</scope>
    <source>
        <strain evidence="1 2">DSM 25079</strain>
    </source>
</reference>
<organism evidence="1 2">
    <name type="scientific">Sphingobium boeckii</name>
    <dbReference type="NCBI Taxonomy" id="1082345"/>
    <lineage>
        <taxon>Bacteria</taxon>
        <taxon>Pseudomonadati</taxon>
        <taxon>Pseudomonadota</taxon>
        <taxon>Alphaproteobacteria</taxon>
        <taxon>Sphingomonadales</taxon>
        <taxon>Sphingomonadaceae</taxon>
        <taxon>Sphingobium</taxon>
    </lineage>
</organism>
<evidence type="ECO:0000313" key="1">
    <source>
        <dbReference type="EMBL" id="MBB5684298.1"/>
    </source>
</evidence>
<dbReference type="Proteomes" id="UP000549617">
    <property type="component" value="Unassembled WGS sequence"/>
</dbReference>
<name>A0A7W9AEV7_9SPHN</name>
<proteinExistence type="predicted"/>
<dbReference type="RefSeq" id="WP_184014537.1">
    <property type="nucleotide sequence ID" value="NZ_JACIJC010000001.1"/>
</dbReference>
<keyword evidence="2" id="KW-1185">Reference proteome</keyword>
<dbReference type="EMBL" id="JACIJC010000001">
    <property type="protein sequence ID" value="MBB5684298.1"/>
    <property type="molecule type" value="Genomic_DNA"/>
</dbReference>
<dbReference type="AlphaFoldDB" id="A0A7W9AEV7"/>
<evidence type="ECO:0000313" key="2">
    <source>
        <dbReference type="Proteomes" id="UP000549617"/>
    </source>
</evidence>
<comment type="caution">
    <text evidence="1">The sequence shown here is derived from an EMBL/GenBank/DDBJ whole genome shotgun (WGS) entry which is preliminary data.</text>
</comment>
<sequence length="164" mass="17242">MLTHLIALGLFATEIEAGVGAVTAPSERTVIVTTSPGNAARGGNLPIGSFAWTAHFDPSDRAPFAIDWSALLADDETIAEIVRLTISATGAALGVEIDEGAERLPIIDTEGKKIQMWFLVDDAFQGDAAFAGGGINVGVAALIRTSADPYKDYERTAVLTVRQQ</sequence>